<evidence type="ECO:0000313" key="4">
    <source>
        <dbReference type="EMBL" id="EEB06614.1"/>
    </source>
</evidence>
<feature type="transmembrane region" description="Helical" evidence="2">
    <location>
        <begin position="36"/>
        <end position="54"/>
    </location>
</feature>
<feature type="transmembrane region" description="Helical" evidence="2">
    <location>
        <begin position="12"/>
        <end position="30"/>
    </location>
</feature>
<dbReference type="OrthoDB" id="5428737at2759"/>
<dbReference type="GO" id="GO:0044695">
    <property type="term" value="C:Dsc E3 ubiquitin ligase complex"/>
    <property type="evidence" value="ECO:0007669"/>
    <property type="project" value="InterPro"/>
</dbReference>
<dbReference type="VEuPathDB" id="FungiDB:SJAG_01657"/>
<dbReference type="PANTHER" id="PTHR39405:SF1">
    <property type="entry name" value="DSC E3 UBIQUITIN LIGASE COMPLEX SUBUNIT 4"/>
    <property type="match status" value="1"/>
</dbReference>
<gene>
    <name evidence="5" type="primary">dsc4</name>
    <name evidence="4" type="ORF">SJAG_01657</name>
</gene>
<dbReference type="RefSeq" id="XP_002172907.1">
    <property type="nucleotide sequence ID" value="XM_002172871.1"/>
</dbReference>
<dbReference type="Pfam" id="PF08508">
    <property type="entry name" value="DUF1746"/>
    <property type="match status" value="1"/>
</dbReference>
<proteinExistence type="predicted"/>
<dbReference type="GeneID" id="7052347"/>
<dbReference type="InterPro" id="IPR013715">
    <property type="entry name" value="DUF1746"/>
</dbReference>
<evidence type="ECO:0000256" key="2">
    <source>
        <dbReference type="SAM" id="Phobius"/>
    </source>
</evidence>
<keyword evidence="2" id="KW-0812">Transmembrane</keyword>
<sequence length="241" mass="27820">MMEIVRIHTRRELVEMLQSLNLICFVLIFIQYNKDLLFFSFVLKCFYQWLLLKACNYLKNSAQSAIIYLLPVFTFYTIIAITLLSIWIYGPPIPFERSDGYLYGGMIVNFVGEQAASSIMDMLKLNVVLWLLQFLILVLLAAVNNRAKERTDDLTTDQEDQQGPPSRDQRQEAPSVFNNGNLFFARYSWSAMSRRYSPLQLLRADANDQTYVPPNDPSLSSISPVEVIEVHWRDVVSALRS</sequence>
<dbReference type="InterPro" id="IPR038967">
    <property type="entry name" value="Dsc4-like"/>
</dbReference>
<protein>
    <submittedName>
        <fullName evidence="4">Fungal protein</fullName>
    </submittedName>
</protein>
<feature type="transmembrane region" description="Helical" evidence="2">
    <location>
        <begin position="66"/>
        <end position="89"/>
    </location>
</feature>
<dbReference type="PANTHER" id="PTHR39405">
    <property type="entry name" value="DSC E3 UBIQUITIN LIGASE COMPLEX SUBUNIT 4"/>
    <property type="match status" value="1"/>
</dbReference>
<dbReference type="JaponicusDB" id="SJAG_01657">
    <property type="gene designation" value="dsc4"/>
</dbReference>
<dbReference type="Proteomes" id="UP000001744">
    <property type="component" value="Unassembled WGS sequence"/>
</dbReference>
<accession>B6JYJ6</accession>
<keyword evidence="2" id="KW-0472">Membrane</keyword>
<evidence type="ECO:0000259" key="3">
    <source>
        <dbReference type="Pfam" id="PF08508"/>
    </source>
</evidence>
<keyword evidence="6" id="KW-1185">Reference proteome</keyword>
<dbReference type="HOGENOM" id="CLU_990982_0_0_1"/>
<evidence type="ECO:0000313" key="6">
    <source>
        <dbReference type="Proteomes" id="UP000001744"/>
    </source>
</evidence>
<reference evidence="4 6" key="1">
    <citation type="journal article" date="2011" name="Science">
        <title>Comparative functional genomics of the fission yeasts.</title>
        <authorList>
            <person name="Rhind N."/>
            <person name="Chen Z."/>
            <person name="Yassour M."/>
            <person name="Thompson D.A."/>
            <person name="Haas B.J."/>
            <person name="Habib N."/>
            <person name="Wapinski I."/>
            <person name="Roy S."/>
            <person name="Lin M.F."/>
            <person name="Heiman D.I."/>
            <person name="Young S.K."/>
            <person name="Furuya K."/>
            <person name="Guo Y."/>
            <person name="Pidoux A."/>
            <person name="Chen H.M."/>
            <person name="Robbertse B."/>
            <person name="Goldberg J.M."/>
            <person name="Aoki K."/>
            <person name="Bayne E.H."/>
            <person name="Berlin A.M."/>
            <person name="Desjardins C.A."/>
            <person name="Dobbs E."/>
            <person name="Dukaj L."/>
            <person name="Fan L."/>
            <person name="FitzGerald M.G."/>
            <person name="French C."/>
            <person name="Gujja S."/>
            <person name="Hansen K."/>
            <person name="Keifenheim D."/>
            <person name="Levin J.Z."/>
            <person name="Mosher R.A."/>
            <person name="Mueller C.A."/>
            <person name="Pfiffner J."/>
            <person name="Priest M."/>
            <person name="Russ C."/>
            <person name="Smialowska A."/>
            <person name="Swoboda P."/>
            <person name="Sykes S.M."/>
            <person name="Vaughn M."/>
            <person name="Vengrova S."/>
            <person name="Yoder R."/>
            <person name="Zeng Q."/>
            <person name="Allshire R."/>
            <person name="Baulcombe D."/>
            <person name="Birren B.W."/>
            <person name="Brown W."/>
            <person name="Ekwall K."/>
            <person name="Kellis M."/>
            <person name="Leatherwood J."/>
            <person name="Levin H."/>
            <person name="Margalit H."/>
            <person name="Martienssen R."/>
            <person name="Nieduszynski C.A."/>
            <person name="Spatafora J.W."/>
            <person name="Friedman N."/>
            <person name="Dalgaard J.Z."/>
            <person name="Baumann P."/>
            <person name="Niki H."/>
            <person name="Regev A."/>
            <person name="Nusbaum C."/>
        </authorList>
    </citation>
    <scope>NUCLEOTIDE SEQUENCE [LARGE SCALE GENOMIC DNA]</scope>
    <source>
        <strain evidence="6">yFS275 / FY16936</strain>
    </source>
</reference>
<dbReference type="EMBL" id="KE651168">
    <property type="protein sequence ID" value="EEB06614.1"/>
    <property type="molecule type" value="Genomic_DNA"/>
</dbReference>
<dbReference type="GO" id="GO:0032933">
    <property type="term" value="P:SREBP signaling pathway"/>
    <property type="evidence" value="ECO:0007669"/>
    <property type="project" value="InterPro"/>
</dbReference>
<evidence type="ECO:0000313" key="5">
    <source>
        <dbReference type="JaponicusDB" id="SJAG_01657"/>
    </source>
</evidence>
<keyword evidence="2" id="KW-1133">Transmembrane helix</keyword>
<feature type="transmembrane region" description="Helical" evidence="2">
    <location>
        <begin position="127"/>
        <end position="143"/>
    </location>
</feature>
<dbReference type="AlphaFoldDB" id="B6JYJ6"/>
<name>B6JYJ6_SCHJY</name>
<organism evidence="4 6">
    <name type="scientific">Schizosaccharomyces japonicus (strain yFS275 / FY16936)</name>
    <name type="common">Fission yeast</name>
    <dbReference type="NCBI Taxonomy" id="402676"/>
    <lineage>
        <taxon>Eukaryota</taxon>
        <taxon>Fungi</taxon>
        <taxon>Dikarya</taxon>
        <taxon>Ascomycota</taxon>
        <taxon>Taphrinomycotina</taxon>
        <taxon>Schizosaccharomycetes</taxon>
        <taxon>Schizosaccharomycetales</taxon>
        <taxon>Schizosaccharomycetaceae</taxon>
        <taxon>Schizosaccharomyces</taxon>
    </lineage>
</organism>
<evidence type="ECO:0000256" key="1">
    <source>
        <dbReference type="SAM" id="MobiDB-lite"/>
    </source>
</evidence>
<dbReference type="STRING" id="402676.B6JYJ6"/>
<feature type="domain" description="DUF1746" evidence="3">
    <location>
        <begin position="19"/>
        <end position="135"/>
    </location>
</feature>
<feature type="region of interest" description="Disordered" evidence="1">
    <location>
        <begin position="150"/>
        <end position="173"/>
    </location>
</feature>